<dbReference type="CTD" id="4509"/>
<keyword evidence="1" id="KW-0812">Transmembrane</keyword>
<dbReference type="EMBL" id="KU351089">
    <property type="protein sequence ID" value="AMY15502.1"/>
    <property type="molecule type" value="Genomic_DNA"/>
</dbReference>
<dbReference type="RefSeq" id="YP_009250794.1">
    <property type="nucleotide sequence ID" value="NC_030040.1"/>
</dbReference>
<gene>
    <name evidence="2" type="primary">atp8</name>
</gene>
<organism evidence="2">
    <name type="scientific">Namalycastis abiuma</name>
    <dbReference type="NCBI Taxonomy" id="862681"/>
    <lineage>
        <taxon>Eukaryota</taxon>
        <taxon>Metazoa</taxon>
        <taxon>Spiralia</taxon>
        <taxon>Lophotrochozoa</taxon>
        <taxon>Annelida</taxon>
        <taxon>Polychaeta</taxon>
        <taxon>Errantia</taxon>
        <taxon>Phyllodocida</taxon>
        <taxon>Nereididae</taxon>
        <taxon>Namalycastis</taxon>
    </lineage>
</organism>
<feature type="transmembrane region" description="Helical" evidence="1">
    <location>
        <begin position="7"/>
        <end position="31"/>
    </location>
</feature>
<keyword evidence="1" id="KW-1133">Transmembrane helix</keyword>
<protein>
    <submittedName>
        <fullName evidence="2">ATP synthase F0 subunit 8</fullName>
    </submittedName>
</protein>
<evidence type="ECO:0000256" key="1">
    <source>
        <dbReference type="SAM" id="Phobius"/>
    </source>
</evidence>
<keyword evidence="1" id="KW-0472">Membrane</keyword>
<reference evidence="2" key="1">
    <citation type="journal article" date="2016" name="Mitochondrial DNA Part B Resour">
        <title>Next generation sequencing yields the complete mitogenome of nereid worm, Namalycastis abiuma (Annelida: Nereididae).</title>
        <authorList>
            <person name="Lin G.-M."/>
            <person name="Shen K.-N."/>
            <person name="Hsiao C.-D."/>
        </authorList>
    </citation>
    <scope>NUCLEOTIDE SEQUENCE</scope>
    <source>
        <tissue evidence="2">Muscle</tissue>
    </source>
</reference>
<dbReference type="GeneID" id="27438322"/>
<geneLocation type="mitochondrion" evidence="2"/>
<accession>A0A342K7Y3</accession>
<name>A0A342K7Y3_9ANNE</name>
<sequence>MPHLAPLSWILAPSIFVLMLIIIMTSMWWHITPLFPKVSPSDSPVGMPLWPWCWSGRGSGHSL</sequence>
<dbReference type="AlphaFoldDB" id="A0A342K7Y3"/>
<evidence type="ECO:0000313" key="2">
    <source>
        <dbReference type="EMBL" id="AMY15502.1"/>
    </source>
</evidence>
<proteinExistence type="predicted"/>
<keyword evidence="2" id="KW-0496">Mitochondrion</keyword>